<proteinExistence type="predicted"/>
<dbReference type="InterPro" id="IPR000436">
    <property type="entry name" value="Sushi_SCR_CCP_dom"/>
</dbReference>
<dbReference type="OMA" id="KCPPPIA"/>
<evidence type="ECO:0000256" key="1">
    <source>
        <dbReference type="ARBA" id="ARBA00004328"/>
    </source>
</evidence>
<evidence type="ECO:0000259" key="6">
    <source>
        <dbReference type="PROSITE" id="PS50923"/>
    </source>
</evidence>
<dbReference type="PANTHER" id="PTHR45785:SF2">
    <property type="entry name" value="COMPLEMENT FACTOR H-RELATED"/>
    <property type="match status" value="1"/>
</dbReference>
<evidence type="ECO:0000313" key="8">
    <source>
        <dbReference type="WBParaSite" id="HCON_00015812-00001"/>
    </source>
</evidence>
<dbReference type="InterPro" id="IPR051503">
    <property type="entry name" value="ComplSys_Reg/VirEntry_Med"/>
</dbReference>
<evidence type="ECO:0000256" key="4">
    <source>
        <dbReference type="ARBA" id="ARBA00023157"/>
    </source>
</evidence>
<organism evidence="7 8">
    <name type="scientific">Haemonchus contortus</name>
    <name type="common">Barber pole worm</name>
    <dbReference type="NCBI Taxonomy" id="6289"/>
    <lineage>
        <taxon>Eukaryota</taxon>
        <taxon>Metazoa</taxon>
        <taxon>Ecdysozoa</taxon>
        <taxon>Nematoda</taxon>
        <taxon>Chromadorea</taxon>
        <taxon>Rhabditida</taxon>
        <taxon>Rhabditina</taxon>
        <taxon>Rhabditomorpha</taxon>
        <taxon>Strongyloidea</taxon>
        <taxon>Trichostrongylidae</taxon>
        <taxon>Haemonchus</taxon>
    </lineage>
</organism>
<evidence type="ECO:0000256" key="3">
    <source>
        <dbReference type="ARBA" id="ARBA00022729"/>
    </source>
</evidence>
<keyword evidence="4" id="KW-1015">Disulfide bond</keyword>
<evidence type="ECO:0000256" key="2">
    <source>
        <dbReference type="ARBA" id="ARBA00022659"/>
    </source>
</evidence>
<keyword evidence="7" id="KW-1185">Reference proteome</keyword>
<accession>A0A7I4XV41</accession>
<reference evidence="8" key="1">
    <citation type="submission" date="2020-12" db="UniProtKB">
        <authorList>
            <consortium name="WormBaseParasite"/>
        </authorList>
    </citation>
    <scope>IDENTIFICATION</scope>
    <source>
        <strain evidence="8">MHco3</strain>
    </source>
</reference>
<dbReference type="Pfam" id="PF00084">
    <property type="entry name" value="Sushi"/>
    <property type="match status" value="3"/>
</dbReference>
<sequence>NAGSQCLIAITPIPNGVIGYINDRVDRPFGPWPLGSTATLKCITGFTPSGPTTSTCSGSGQWLPSVLGPCLLPDSLTSSKCPAFPIVLGGTITYTDPRLPPYSQGTLATLVCSPGYTLSGSSSATCVSGVWTPGLGTCLMRSLQRSAVEPVIVRQNAPEVGEYCSAPIASPWGEITFSTTSTSRGFAPGTTAALRCAFGRWVVGPSFSTCTRGVFRPLLGKCSDGREEALPGVCMPLTPPTNGLITYIQAGRQENFEIGTTALLYCMASHAVTGQATVVCSKDGWQPATGLGTCDPTERQI</sequence>
<dbReference type="SUPFAM" id="SSF57535">
    <property type="entry name" value="Complement control module/SCR domain"/>
    <property type="match status" value="4"/>
</dbReference>
<dbReference type="Proteomes" id="UP000025227">
    <property type="component" value="Unplaced"/>
</dbReference>
<dbReference type="AlphaFoldDB" id="A0A7I4XV41"/>
<evidence type="ECO:0000313" key="7">
    <source>
        <dbReference type="Proteomes" id="UP000025227"/>
    </source>
</evidence>
<name>A0A7I4XV41_HAECO</name>
<keyword evidence="3" id="KW-0732">Signal</keyword>
<dbReference type="OrthoDB" id="6127264at2759"/>
<dbReference type="PANTHER" id="PTHR45785">
    <property type="entry name" value="COMPLEMENT FACTOR H-RELATED"/>
    <property type="match status" value="1"/>
</dbReference>
<keyword evidence="2 5" id="KW-0768">Sushi</keyword>
<evidence type="ECO:0000256" key="5">
    <source>
        <dbReference type="PROSITE-ProRule" id="PRU00302"/>
    </source>
</evidence>
<protein>
    <submittedName>
        <fullName evidence="8">Sushi domain-containing protein</fullName>
    </submittedName>
</protein>
<comment type="subcellular location">
    <subcellularLocation>
        <location evidence="1">Virion</location>
    </subcellularLocation>
</comment>
<dbReference type="CDD" id="cd00033">
    <property type="entry name" value="CCP"/>
    <property type="match status" value="2"/>
</dbReference>
<dbReference type="PROSITE" id="PS50923">
    <property type="entry name" value="SUSHI"/>
    <property type="match status" value="1"/>
</dbReference>
<dbReference type="InterPro" id="IPR035976">
    <property type="entry name" value="Sushi/SCR/CCP_sf"/>
</dbReference>
<dbReference type="SMART" id="SM00032">
    <property type="entry name" value="CCP"/>
    <property type="match status" value="4"/>
</dbReference>
<dbReference type="Gene3D" id="2.10.70.10">
    <property type="entry name" value="Complement Module, domain 1"/>
    <property type="match status" value="3"/>
</dbReference>
<dbReference type="WBParaSite" id="HCON_00015812-00001">
    <property type="protein sequence ID" value="HCON_00015812-00001"/>
    <property type="gene ID" value="HCON_00015812"/>
</dbReference>
<comment type="caution">
    <text evidence="5">Lacks conserved residue(s) required for the propagation of feature annotation.</text>
</comment>
<feature type="domain" description="Sushi" evidence="6">
    <location>
        <begin position="79"/>
        <end position="140"/>
    </location>
</feature>